<protein>
    <submittedName>
        <fullName evidence="1">2598_t:CDS:1</fullName>
    </submittedName>
</protein>
<dbReference type="OrthoDB" id="2436548at2759"/>
<evidence type="ECO:0000313" key="2">
    <source>
        <dbReference type="Proteomes" id="UP000789342"/>
    </source>
</evidence>
<dbReference type="EMBL" id="CAJVPV010012125">
    <property type="protein sequence ID" value="CAG8667660.1"/>
    <property type="molecule type" value="Genomic_DNA"/>
</dbReference>
<feature type="non-terminal residue" evidence="1">
    <location>
        <position position="308"/>
    </location>
</feature>
<name>A0A9N9HDQ9_9GLOM</name>
<keyword evidence="2" id="KW-1185">Reference proteome</keyword>
<evidence type="ECO:0000313" key="1">
    <source>
        <dbReference type="EMBL" id="CAG8667660.1"/>
    </source>
</evidence>
<reference evidence="1" key="1">
    <citation type="submission" date="2021-06" db="EMBL/GenBank/DDBJ databases">
        <authorList>
            <person name="Kallberg Y."/>
            <person name="Tangrot J."/>
            <person name="Rosling A."/>
        </authorList>
    </citation>
    <scope>NUCLEOTIDE SEQUENCE</scope>
    <source>
        <strain evidence="1">CL551</strain>
    </source>
</reference>
<organism evidence="1 2">
    <name type="scientific">Acaulospora morrowiae</name>
    <dbReference type="NCBI Taxonomy" id="94023"/>
    <lineage>
        <taxon>Eukaryota</taxon>
        <taxon>Fungi</taxon>
        <taxon>Fungi incertae sedis</taxon>
        <taxon>Mucoromycota</taxon>
        <taxon>Glomeromycotina</taxon>
        <taxon>Glomeromycetes</taxon>
        <taxon>Diversisporales</taxon>
        <taxon>Acaulosporaceae</taxon>
        <taxon>Acaulospora</taxon>
    </lineage>
</organism>
<accession>A0A9N9HDQ9</accession>
<proteinExistence type="predicted"/>
<dbReference type="Proteomes" id="UP000789342">
    <property type="component" value="Unassembled WGS sequence"/>
</dbReference>
<gene>
    <name evidence="1" type="ORF">AMORRO_LOCUS10690</name>
</gene>
<dbReference type="AlphaFoldDB" id="A0A9N9HDQ9"/>
<sequence length="308" mass="34636">NNPPINNNQTNMVKYGPPIFNEYPGEDPEDWLREFRRYVVASRINITPGVEKVAERAEALGLAILCFAGPALIWYETCIKDRNWKYNNLLDNLGVVNLNAAVTEIDRIGAGVATGIDIISIGTLEEDWSIATGKLTNDISVALNTGEGFFAITITPNITLGQFLYLVKIVYTSVKHLKQMIVFGQLVQGNMTVEQFFTRIKKIGKLVEMTPKQQKKQFICELSPMNQYNIRIMAKFNDTQNNIAEILAETEKFTLSQECAPSSFLIFPAINPYKNANKLEIFKTEVENLIKNVMASIQSQFISLQPVS</sequence>
<comment type="caution">
    <text evidence="1">The sequence shown here is derived from an EMBL/GenBank/DDBJ whole genome shotgun (WGS) entry which is preliminary data.</text>
</comment>